<gene>
    <name evidence="2" type="ORF">1_6</name>
</gene>
<protein>
    <submittedName>
        <fullName evidence="2">Uncharacterized protein</fullName>
    </submittedName>
</protein>
<accession>A0A5B8INJ0</accession>
<evidence type="ECO:0000256" key="1">
    <source>
        <dbReference type="SAM" id="MobiDB-lite"/>
    </source>
</evidence>
<dbReference type="EMBL" id="MK250085">
    <property type="protein sequence ID" value="QDY51621.1"/>
    <property type="molecule type" value="Genomic_DNA"/>
</dbReference>
<feature type="compositionally biased region" description="Low complexity" evidence="1">
    <location>
        <begin position="191"/>
        <end position="210"/>
    </location>
</feature>
<name>A0A5B8INJ0_9VIRU</name>
<proteinExistence type="predicted"/>
<feature type="compositionally biased region" description="Polar residues" evidence="1">
    <location>
        <begin position="168"/>
        <end position="180"/>
    </location>
</feature>
<sequence length="409" mass="46383">MTHQRRNIHQAQTTGISTISVPTIIINGKDYSTNKDVNEKLSLPSGYNSDTMNNSFPKVSFSNNSQQRRGIYAQQLNQMENKRTFNNLFSNNNEPSPSSPSLQNLYFNRLSNLNEIKDEFEEECSKKNGILNSNCQSDKIITKKQIGNGEELICCEKPELPNAGLFADNSSSSGSRQNLTGGAPPDRNETNNLPFSVNSPNNNNNKPNNTNLNLKCNGIIPRWFQEFDDFCANKSNPDYNTYCSNKSETDCNTFCGIGPKSDFDYTSEANTKKYEDIKNGKTNMEYKYAGITDDDKLPASCGGCRSYYFLNKKGIKDPTELAYELGFKKKYNEDNSTEINEELKKCQEENFKKRLSNTNFNNRKANEECLKNHGSIQPQNTSEAWKSFCSKYETSCCLDKDFKDYNTLS</sequence>
<reference evidence="2" key="1">
    <citation type="submission" date="2018-11" db="EMBL/GenBank/DDBJ databases">
        <title>A distinct lineage of giant viruses engineers rhodopsin photosystems in predatory marine eukaryotes.</title>
        <authorList>
            <person name="Needham D.M."/>
            <person name="Yoshizawa S."/>
            <person name="Hosaka T."/>
            <person name="Poirier C."/>
            <person name="Choi C.-J."/>
            <person name="Hehenberger E."/>
            <person name="Irwin N.A.T."/>
            <person name="Wilken S."/>
            <person name="Yung C.-M."/>
            <person name="Bachy C."/>
            <person name="Kurihara R."/>
            <person name="Nakajima Y."/>
            <person name="Kojima K."/>
            <person name="Kimura-Someya T."/>
            <person name="Leonard G."/>
            <person name="Malmstrom R.R."/>
            <person name="Mende D."/>
            <person name="Olson D.K."/>
            <person name="Sudo Y."/>
            <person name="Sudek S."/>
            <person name="Richards T.A."/>
            <person name="DeLong E.F."/>
            <person name="Keeling P.J."/>
            <person name="Santoro A.E."/>
            <person name="Shirouzu M."/>
            <person name="Iwasaki W."/>
            <person name="Worden A.Z."/>
        </authorList>
    </citation>
    <scope>NUCLEOTIDE SEQUENCE</scope>
</reference>
<evidence type="ECO:0000313" key="2">
    <source>
        <dbReference type="EMBL" id="QDY51621.1"/>
    </source>
</evidence>
<feature type="region of interest" description="Disordered" evidence="1">
    <location>
        <begin position="165"/>
        <end position="210"/>
    </location>
</feature>
<organism evidence="2">
    <name type="scientific">Mimiviridae sp. ChoanoV1</name>
    <dbReference type="NCBI Taxonomy" id="2596887"/>
    <lineage>
        <taxon>Viruses</taxon>
        <taxon>Varidnaviria</taxon>
        <taxon>Bamfordvirae</taxon>
        <taxon>Nucleocytoviricota</taxon>
        <taxon>Megaviricetes</taxon>
        <taxon>Imitervirales</taxon>
        <taxon>Schizomimiviridae</taxon>
    </lineage>
</organism>